<dbReference type="AlphaFoldDB" id="A0A9W7GLQ1"/>
<accession>A0A9W7GLQ1</accession>
<evidence type="ECO:0000313" key="2">
    <source>
        <dbReference type="EMBL" id="GMI47630.1"/>
    </source>
</evidence>
<evidence type="ECO:0000256" key="1">
    <source>
        <dbReference type="SAM" id="Phobius"/>
    </source>
</evidence>
<evidence type="ECO:0000313" key="3">
    <source>
        <dbReference type="Proteomes" id="UP001165065"/>
    </source>
</evidence>
<gene>
    <name evidence="2" type="ORF">TrCOL_g8395</name>
</gene>
<name>A0A9W7GLQ1_9STRA</name>
<keyword evidence="3" id="KW-1185">Reference proteome</keyword>
<proteinExistence type="predicted"/>
<keyword evidence="1" id="KW-0812">Transmembrane</keyword>
<sequence length="95" mass="10410">MGRAQQCMYFSGVGMIFLLFVAIVFNSSAVFYVEGLESVEQGRSSVTGAFIMYCITFGASLAYVTTQRGHNDSGEEIGMVQMQPPTYTNLGERLT</sequence>
<comment type="caution">
    <text evidence="2">The sequence shown here is derived from an EMBL/GenBank/DDBJ whole genome shotgun (WGS) entry which is preliminary data.</text>
</comment>
<reference evidence="3" key="1">
    <citation type="journal article" date="2023" name="Commun. Biol.">
        <title>Genome analysis of Parmales, the sister group of diatoms, reveals the evolutionary specialization of diatoms from phago-mixotrophs to photoautotrophs.</title>
        <authorList>
            <person name="Ban H."/>
            <person name="Sato S."/>
            <person name="Yoshikawa S."/>
            <person name="Yamada K."/>
            <person name="Nakamura Y."/>
            <person name="Ichinomiya M."/>
            <person name="Sato N."/>
            <person name="Blanc-Mathieu R."/>
            <person name="Endo H."/>
            <person name="Kuwata A."/>
            <person name="Ogata H."/>
        </authorList>
    </citation>
    <scope>NUCLEOTIDE SEQUENCE [LARGE SCALE GENOMIC DNA]</scope>
</reference>
<keyword evidence="1" id="KW-1133">Transmembrane helix</keyword>
<organism evidence="2 3">
    <name type="scientific">Triparma columacea</name>
    <dbReference type="NCBI Taxonomy" id="722753"/>
    <lineage>
        <taxon>Eukaryota</taxon>
        <taxon>Sar</taxon>
        <taxon>Stramenopiles</taxon>
        <taxon>Ochrophyta</taxon>
        <taxon>Bolidophyceae</taxon>
        <taxon>Parmales</taxon>
        <taxon>Triparmaceae</taxon>
        <taxon>Triparma</taxon>
    </lineage>
</organism>
<protein>
    <submittedName>
        <fullName evidence="2">Uncharacterized protein</fullName>
    </submittedName>
</protein>
<dbReference type="Proteomes" id="UP001165065">
    <property type="component" value="Unassembled WGS sequence"/>
</dbReference>
<feature type="transmembrane region" description="Helical" evidence="1">
    <location>
        <begin position="7"/>
        <end position="33"/>
    </location>
</feature>
<dbReference type="OrthoDB" id="201058at2759"/>
<keyword evidence="1" id="KW-0472">Membrane</keyword>
<dbReference type="EMBL" id="BRYA01000352">
    <property type="protein sequence ID" value="GMI47630.1"/>
    <property type="molecule type" value="Genomic_DNA"/>
</dbReference>
<feature type="transmembrane region" description="Helical" evidence="1">
    <location>
        <begin position="45"/>
        <end position="64"/>
    </location>
</feature>